<dbReference type="EMBL" id="LR798273">
    <property type="protein sequence ID" value="CAB5219457.1"/>
    <property type="molecule type" value="Genomic_DNA"/>
</dbReference>
<reference evidence="2" key="1">
    <citation type="submission" date="2020-05" db="EMBL/GenBank/DDBJ databases">
        <authorList>
            <person name="Chiriac C."/>
            <person name="Salcher M."/>
            <person name="Ghai R."/>
            <person name="Kavagutti S V."/>
        </authorList>
    </citation>
    <scope>NUCLEOTIDE SEQUENCE</scope>
</reference>
<name>A0A6J7WNV7_9CAUD</name>
<sequence length="154" mass="15713">MAANSDPIYSKVGDIQTSTLAAATLLGPTANTAQDGTGTIYPIFTADATNGGFIQKLIFESITTTAATVCRIFHCDTVPTVTSGALVSNTSLNTHKIGEISLPAVTVSQTAAAPHIEYPLNLALPPGHRICVTFGTSTGASTTGWAVVGVGGKY</sequence>
<evidence type="ECO:0000313" key="2">
    <source>
        <dbReference type="EMBL" id="CAB5219457.1"/>
    </source>
</evidence>
<protein>
    <submittedName>
        <fullName evidence="2">Uncharacterized protein</fullName>
    </submittedName>
</protein>
<organism evidence="2">
    <name type="scientific">uncultured Caudovirales phage</name>
    <dbReference type="NCBI Taxonomy" id="2100421"/>
    <lineage>
        <taxon>Viruses</taxon>
        <taxon>Duplodnaviria</taxon>
        <taxon>Heunggongvirae</taxon>
        <taxon>Uroviricota</taxon>
        <taxon>Caudoviricetes</taxon>
        <taxon>Peduoviridae</taxon>
        <taxon>Maltschvirus</taxon>
        <taxon>Maltschvirus maltsch</taxon>
    </lineage>
</organism>
<accession>A0A6J7WNV7</accession>
<dbReference type="EMBL" id="LR797820">
    <property type="protein sequence ID" value="CAB4240896.1"/>
    <property type="molecule type" value="Genomic_DNA"/>
</dbReference>
<evidence type="ECO:0000313" key="1">
    <source>
        <dbReference type="EMBL" id="CAB4240896.1"/>
    </source>
</evidence>
<proteinExistence type="predicted"/>
<gene>
    <name evidence="2" type="ORF">UFOVP228_74</name>
    <name evidence="1" type="ORF">UFOVP47_28</name>
</gene>